<dbReference type="EMBL" id="MW000466">
    <property type="protein sequence ID" value="QOL00306.1"/>
    <property type="molecule type" value="Genomic_DNA"/>
</dbReference>
<dbReference type="InterPro" id="IPR036249">
    <property type="entry name" value="Thioredoxin-like_sf"/>
</dbReference>
<feature type="domain" description="Thioredoxin" evidence="1">
    <location>
        <begin position="3"/>
        <end position="149"/>
    </location>
</feature>
<dbReference type="SUPFAM" id="SSF52833">
    <property type="entry name" value="Thioredoxin-like"/>
    <property type="match status" value="1"/>
</dbReference>
<dbReference type="PROSITE" id="PS51352">
    <property type="entry name" value="THIOREDOXIN_2"/>
    <property type="match status" value="1"/>
</dbReference>
<keyword evidence="2" id="KW-0560">Oxidoreductase</keyword>
<evidence type="ECO:0000259" key="1">
    <source>
        <dbReference type="PROSITE" id="PS51352"/>
    </source>
</evidence>
<evidence type="ECO:0000313" key="2">
    <source>
        <dbReference type="EMBL" id="QOL00306.1"/>
    </source>
</evidence>
<dbReference type="InterPro" id="IPR050553">
    <property type="entry name" value="Thioredoxin_ResA/DsbE_sf"/>
</dbReference>
<dbReference type="GO" id="GO:0016209">
    <property type="term" value="F:antioxidant activity"/>
    <property type="evidence" value="ECO:0007669"/>
    <property type="project" value="InterPro"/>
</dbReference>
<dbReference type="PANTHER" id="PTHR42852:SF12">
    <property type="entry name" value="THIOL-DISULFIDE OXIDOREDUCTASE YKUV"/>
    <property type="match status" value="1"/>
</dbReference>
<dbReference type="Pfam" id="PF00578">
    <property type="entry name" value="AhpC-TSA"/>
    <property type="match status" value="1"/>
</dbReference>
<sequence>MPLRTKSPLPSLDGAAAWVNGPEPTAEELAGHPVLVHFWSVSCYICHNVADVVSGWREKYGPQGLKVIAVHQPRSADELDVAKVTEDAHGEMGITQPLAVDSTHAIVKQFQNEFVPAYYVFDRNHELVHRQAGDRGFERLEQKIEEVLAPAEVPAS</sequence>
<protein>
    <submittedName>
        <fullName evidence="2">Thiol-disulfide oxidoreductase YkuV</fullName>
        <ecNumber evidence="2">1.8.-.-</ecNumber>
    </submittedName>
</protein>
<proteinExistence type="predicted"/>
<accession>A0A7L9QBW6</accession>
<dbReference type="GO" id="GO:0016491">
    <property type="term" value="F:oxidoreductase activity"/>
    <property type="evidence" value="ECO:0007669"/>
    <property type="project" value="UniProtKB-KW"/>
</dbReference>
<dbReference type="EC" id="1.8.-.-" evidence="2"/>
<dbReference type="Gene3D" id="3.40.30.10">
    <property type="entry name" value="Glutaredoxin"/>
    <property type="match status" value="1"/>
</dbReference>
<reference evidence="2" key="1">
    <citation type="submission" date="2020-09" db="EMBL/GenBank/DDBJ databases">
        <title>A new high-throughput screening method to detect antimicrobial volatiles from metagenomic clone libraries.</title>
        <authorList>
            <person name="Stocker F."/>
            <person name="Obermeier M."/>
            <person name="Resch K."/>
            <person name="Berg G."/>
            <person name="Mueller Bogota C.A."/>
        </authorList>
    </citation>
    <scope>NUCLEOTIDE SEQUENCE</scope>
</reference>
<dbReference type="AlphaFoldDB" id="A0A7L9QBW6"/>
<dbReference type="InterPro" id="IPR013766">
    <property type="entry name" value="Thioredoxin_domain"/>
</dbReference>
<name>A0A7L9QBW6_9ZZZZ</name>
<dbReference type="PANTHER" id="PTHR42852">
    <property type="entry name" value="THIOL:DISULFIDE INTERCHANGE PROTEIN DSBE"/>
    <property type="match status" value="1"/>
</dbReference>
<organism evidence="2">
    <name type="scientific">uncultured organism</name>
    <dbReference type="NCBI Taxonomy" id="155900"/>
    <lineage>
        <taxon>unclassified sequences</taxon>
        <taxon>environmental samples</taxon>
    </lineage>
</organism>
<dbReference type="InterPro" id="IPR000866">
    <property type="entry name" value="AhpC/TSA"/>
</dbReference>
<gene>
    <name evidence="2" type="primary">ykuV</name>
</gene>